<feature type="compositionally biased region" description="Basic and acidic residues" evidence="7">
    <location>
        <begin position="964"/>
        <end position="993"/>
    </location>
</feature>
<feature type="compositionally biased region" description="Basic and acidic residues" evidence="7">
    <location>
        <begin position="199"/>
        <end position="305"/>
    </location>
</feature>
<feature type="region of interest" description="Disordered" evidence="7">
    <location>
        <begin position="1"/>
        <end position="178"/>
    </location>
</feature>
<feature type="compositionally biased region" description="Low complexity" evidence="7">
    <location>
        <begin position="435"/>
        <end position="446"/>
    </location>
</feature>
<evidence type="ECO:0000256" key="6">
    <source>
        <dbReference type="ARBA" id="ARBA00037966"/>
    </source>
</evidence>
<feature type="region of interest" description="Disordered" evidence="7">
    <location>
        <begin position="960"/>
        <end position="993"/>
    </location>
</feature>
<feature type="compositionally biased region" description="Low complexity" evidence="7">
    <location>
        <begin position="819"/>
        <end position="828"/>
    </location>
</feature>
<evidence type="ECO:0000256" key="1">
    <source>
        <dbReference type="ARBA" id="ARBA00022527"/>
    </source>
</evidence>
<dbReference type="InterPro" id="IPR011009">
    <property type="entry name" value="Kinase-like_dom_sf"/>
</dbReference>
<name>A0A2A6BFS0_PRIPA</name>
<dbReference type="PANTHER" id="PTHR45646">
    <property type="entry name" value="SERINE/THREONINE-PROTEIN KINASE DOA-RELATED"/>
    <property type="match status" value="1"/>
</dbReference>
<feature type="region of interest" description="Disordered" evidence="7">
    <location>
        <begin position="627"/>
        <end position="699"/>
    </location>
</feature>
<feature type="compositionally biased region" description="Low complexity" evidence="7">
    <location>
        <begin position="734"/>
        <end position="776"/>
    </location>
</feature>
<evidence type="ECO:0000313" key="9">
    <source>
        <dbReference type="Proteomes" id="UP000005239"/>
    </source>
</evidence>
<dbReference type="PANTHER" id="PTHR45646:SF11">
    <property type="entry name" value="SERINE_THREONINE-PROTEIN KINASE DOA"/>
    <property type="match status" value="1"/>
</dbReference>
<feature type="compositionally biased region" description="Basic and acidic residues" evidence="7">
    <location>
        <begin position="352"/>
        <end position="366"/>
    </location>
</feature>
<dbReference type="GO" id="GO:0005634">
    <property type="term" value="C:nucleus"/>
    <property type="evidence" value="ECO:0000318"/>
    <property type="project" value="GO_Central"/>
</dbReference>
<evidence type="ECO:0000256" key="7">
    <source>
        <dbReference type="SAM" id="MobiDB-lite"/>
    </source>
</evidence>
<sequence length="1391" mass="150828">MGNDRDLKRPHPGSPSGHDGPKTDRAPVGAVRSYYKSGSEIARSKNARSERARKRAEVVASDIKRERYDSSVSPERKRDKKKDSTRSKNSEKQDNKTSSRSNHAANGSVAKNETNGTKSSSKAQWDTKDRKESTKDSRKGSTKDTKERTKDKKETTKDNKDVNRKRKPDSGEDSDCQIIGEIKKPFIDAEGAQQAFDAMVDRINDRKKEKEDKERHEKEKEEQKLTKAQKRKLEQDRLLQKLNDEKEEMERRENSKEEKLKKLKEMHEKMRAEQKAQDRLDEKMRAKEREERERKEEQERRDKEPAVGFLVHFRVNRSQPLDRYPVSRPTPSPRLPLNPLVPPSTPNPSIHPLDDAHQSTSVDRRRPVAATSSASSAAPAAAGSHRSSRAAVTTAAPAAPALRGSRRVPPAPSRAGAARSAAPPLNRTQAPVWLQQPGPHQQQPQHRSPLLTARRAAGAAADPSVSPVLPAGSRIRARVPDPSPASPLLPPRKERPSGAGAGAVPPVPGGNSASVHYNSHRLPHTAILSTGPSVQSAHLLLSPAPPSPTPGTSSPIGAGGSSGKSTPRMPKRLPLVVIPRRRKYKNYISRRRNAHLLASLRRCSSDPHLYRSYNKWEQLCRPFSPPAPAAAATAAAPPLPPPAVAAPPPTKAAPLAQCETAELDEQQPAAAPAPAPAAAAPAKVAPPPPAAAAAAPATKQISGKLSELKRADAARASFRVAAVATKRAVDADARPSSSAAAAPAALTTSSMTTSAGLVTTSPNSAASSSNSDTPPSKKAAPEPLMEQQQPSTSTATTAPPQEALAKPPLTSQNSAKENVVPVAAAAPAAPAPSPAAPKKEAAPPPSDAPAAAAAAGQPPPVAKPVTPSAPKALRKAYAAAKGATSVVGVPDEARTIEKKLSLRKKKETGAVPGSGGGTVGSKSGVDISSRTEGNGGEKSEADDYEAKKTANAVVAAFSTVNVNEKVKKEEEKTKKEEEKKEEKKEEEKGVKEKVQSLRAQLALPPTVAAKVNKIIEGGPPVGRKKEEKKLVKTTPTDKNRREAPAPSAAAAAASSSKPPINDDRDGHLIYSIGDVVTSEDAQYEILEQLGEGTFGKVVKVVDRADRGGKLEAAKLEINVLNVLNQKDPHGKNLVIQLLAHFDYYGHTCLLFDLLGLSVFDFMKMNHYKAYPMDQARYIAFQLCYSVKFLHDNRLTHTDLKPENILFCNSAYDEIDDGKSRKPVRRIRDASVRLIDLGSATFDHEHHSTIVSTRHYRAPEVILELNWKQACDLWSIGCILFELYLGVTLFQTHDNREHLAMMERILGNFPYRMSRKTKTKYFHQGRLEWNSGTADAQYVRDNCKPLRVRRITLEEALNHPYFARLPQHERDLVLNGPPKVNSVRNGLGSSQS</sequence>
<feature type="region of interest" description="Disordered" evidence="7">
    <location>
        <begin position="726"/>
        <end position="944"/>
    </location>
</feature>
<dbReference type="InterPro" id="IPR000719">
    <property type="entry name" value="Prot_kinase_dom"/>
</dbReference>
<dbReference type="Gene3D" id="3.30.200.20">
    <property type="entry name" value="Phosphorylase Kinase, domain 1"/>
    <property type="match status" value="1"/>
</dbReference>
<feature type="region of interest" description="Disordered" evidence="7">
    <location>
        <begin position="198"/>
        <end position="517"/>
    </location>
</feature>
<feature type="compositionally biased region" description="Low complexity" evidence="7">
    <location>
        <begin position="413"/>
        <end position="424"/>
    </location>
</feature>
<feature type="compositionally biased region" description="Basic and acidic residues" evidence="7">
    <location>
        <begin position="1023"/>
        <end position="1043"/>
    </location>
</feature>
<dbReference type="GO" id="GO:0004674">
    <property type="term" value="F:protein serine/threonine kinase activity"/>
    <property type="evidence" value="ECO:0000318"/>
    <property type="project" value="GO_Central"/>
</dbReference>
<feature type="compositionally biased region" description="Low complexity" evidence="7">
    <location>
        <begin position="668"/>
        <end position="683"/>
    </location>
</feature>
<accession>A0A2A6BFS0</accession>
<dbReference type="Gene3D" id="1.10.510.10">
    <property type="entry name" value="Transferase(Phosphotransferase) domain 1"/>
    <property type="match status" value="1"/>
</dbReference>
<dbReference type="EnsemblMetazoa" id="PPA00275.1">
    <property type="protein sequence ID" value="PPA00275.1"/>
    <property type="gene ID" value="WBGene00089829"/>
</dbReference>
<evidence type="ECO:0000256" key="3">
    <source>
        <dbReference type="ARBA" id="ARBA00022741"/>
    </source>
</evidence>
<feature type="compositionally biased region" description="Basic and acidic residues" evidence="7">
    <location>
        <begin position="935"/>
        <end position="944"/>
    </location>
</feature>
<dbReference type="PROSITE" id="PS00108">
    <property type="entry name" value="PROTEIN_KINASE_ST"/>
    <property type="match status" value="1"/>
</dbReference>
<proteinExistence type="inferred from homology"/>
<feature type="compositionally biased region" description="Polar residues" evidence="7">
    <location>
        <begin position="1381"/>
        <end position="1391"/>
    </location>
</feature>
<gene>
    <name evidence="8" type="primary">WBGene00089829</name>
</gene>
<dbReference type="InterPro" id="IPR051175">
    <property type="entry name" value="CLK_kinases"/>
</dbReference>
<feature type="region of interest" description="Disordered" evidence="7">
    <location>
        <begin position="1016"/>
        <end position="1064"/>
    </location>
</feature>
<feature type="compositionally biased region" description="Basic and acidic residues" evidence="7">
    <location>
        <begin position="62"/>
        <end position="97"/>
    </location>
</feature>
<feature type="compositionally biased region" description="Low complexity" evidence="7">
    <location>
        <begin position="1044"/>
        <end position="1059"/>
    </location>
</feature>
<evidence type="ECO:0000256" key="5">
    <source>
        <dbReference type="ARBA" id="ARBA00022840"/>
    </source>
</evidence>
<evidence type="ECO:0000313" key="8">
    <source>
        <dbReference type="EnsemblMetazoa" id="PPA00275.1"/>
    </source>
</evidence>
<evidence type="ECO:0000256" key="2">
    <source>
        <dbReference type="ARBA" id="ARBA00022679"/>
    </source>
</evidence>
<comment type="similarity">
    <text evidence="6">Belongs to the protein kinase superfamily. CMGC Ser/Thr protein kinase family. Lammer subfamily.</text>
</comment>
<feature type="compositionally biased region" description="Pro residues" evidence="7">
    <location>
        <begin position="637"/>
        <end position="651"/>
    </location>
</feature>
<feature type="compositionally biased region" description="Basic and acidic residues" evidence="7">
    <location>
        <begin position="891"/>
        <end position="900"/>
    </location>
</feature>
<dbReference type="Pfam" id="PF00069">
    <property type="entry name" value="Pkinase"/>
    <property type="match status" value="1"/>
</dbReference>
<feature type="compositionally biased region" description="Low complexity" evidence="7">
    <location>
        <begin position="368"/>
        <end position="403"/>
    </location>
</feature>
<feature type="compositionally biased region" description="Low complexity" evidence="7">
    <location>
        <begin position="863"/>
        <end position="883"/>
    </location>
</feature>
<feature type="compositionally biased region" description="Low complexity" evidence="7">
    <location>
        <begin position="786"/>
        <end position="803"/>
    </location>
</feature>
<evidence type="ECO:0000256" key="4">
    <source>
        <dbReference type="ARBA" id="ARBA00022777"/>
    </source>
</evidence>
<protein>
    <submittedName>
        <fullName evidence="8">Madd-3</fullName>
    </submittedName>
</protein>
<feature type="compositionally biased region" description="Polar residues" evidence="7">
    <location>
        <begin position="98"/>
        <end position="124"/>
    </location>
</feature>
<dbReference type="CDD" id="cd14134">
    <property type="entry name" value="PKc_CLK"/>
    <property type="match status" value="1"/>
</dbReference>
<keyword evidence="5" id="KW-0067">ATP-binding</keyword>
<reference evidence="9" key="1">
    <citation type="journal article" date="2008" name="Nat. Genet.">
        <title>The Pristionchus pacificus genome provides a unique perspective on nematode lifestyle and parasitism.</title>
        <authorList>
            <person name="Dieterich C."/>
            <person name="Clifton S.W."/>
            <person name="Schuster L.N."/>
            <person name="Chinwalla A."/>
            <person name="Delehaunty K."/>
            <person name="Dinkelacker I."/>
            <person name="Fulton L."/>
            <person name="Fulton R."/>
            <person name="Godfrey J."/>
            <person name="Minx P."/>
            <person name="Mitreva M."/>
            <person name="Roeseler W."/>
            <person name="Tian H."/>
            <person name="Witte H."/>
            <person name="Yang S.P."/>
            <person name="Wilson R.K."/>
            <person name="Sommer R.J."/>
        </authorList>
    </citation>
    <scope>NUCLEOTIDE SEQUENCE [LARGE SCALE GENOMIC DNA]</scope>
    <source>
        <strain evidence="9">PS312</strain>
    </source>
</reference>
<dbReference type="PROSITE" id="PS50011">
    <property type="entry name" value="PROTEIN_KINASE_DOM"/>
    <property type="match status" value="1"/>
</dbReference>
<dbReference type="Proteomes" id="UP000005239">
    <property type="component" value="Unassembled WGS sequence"/>
</dbReference>
<keyword evidence="9" id="KW-1185">Reference proteome</keyword>
<feature type="compositionally biased region" description="Pro residues" evidence="7">
    <location>
        <begin position="481"/>
        <end position="490"/>
    </location>
</feature>
<accession>A0A8R1U1Q9</accession>
<feature type="compositionally biased region" description="Basic and acidic residues" evidence="7">
    <location>
        <begin position="125"/>
        <end position="162"/>
    </location>
</feature>
<keyword evidence="4" id="KW-0418">Kinase</keyword>
<dbReference type="InterPro" id="IPR008271">
    <property type="entry name" value="Ser/Thr_kinase_AS"/>
</dbReference>
<dbReference type="GO" id="GO:0043484">
    <property type="term" value="P:regulation of RNA splicing"/>
    <property type="evidence" value="ECO:0000318"/>
    <property type="project" value="GO_Central"/>
</dbReference>
<keyword evidence="2" id="KW-0808">Transferase</keyword>
<feature type="region of interest" description="Disordered" evidence="7">
    <location>
        <begin position="1372"/>
        <end position="1391"/>
    </location>
</feature>
<keyword evidence="3" id="KW-0547">Nucleotide-binding</keyword>
<organism evidence="8 9">
    <name type="scientific">Pristionchus pacificus</name>
    <name type="common">Parasitic nematode worm</name>
    <dbReference type="NCBI Taxonomy" id="54126"/>
    <lineage>
        <taxon>Eukaryota</taxon>
        <taxon>Metazoa</taxon>
        <taxon>Ecdysozoa</taxon>
        <taxon>Nematoda</taxon>
        <taxon>Chromadorea</taxon>
        <taxon>Rhabditida</taxon>
        <taxon>Rhabditina</taxon>
        <taxon>Diplogasteromorpha</taxon>
        <taxon>Diplogasteroidea</taxon>
        <taxon>Neodiplogasteridae</taxon>
        <taxon>Pristionchus</taxon>
    </lineage>
</organism>
<reference evidence="8" key="2">
    <citation type="submission" date="2022-06" db="UniProtKB">
        <authorList>
            <consortium name="EnsemblMetazoa"/>
        </authorList>
    </citation>
    <scope>IDENTIFICATION</scope>
    <source>
        <strain evidence="8">PS312</strain>
    </source>
</reference>
<dbReference type="GO" id="GO:0005524">
    <property type="term" value="F:ATP binding"/>
    <property type="evidence" value="ECO:0007669"/>
    <property type="project" value="UniProtKB-KW"/>
</dbReference>
<keyword evidence="1" id="KW-0723">Serine/threonine-protein kinase</keyword>
<feature type="region of interest" description="Disordered" evidence="7">
    <location>
        <begin position="537"/>
        <end position="570"/>
    </location>
</feature>
<feature type="compositionally biased region" description="Pro residues" evidence="7">
    <location>
        <begin position="328"/>
        <end position="346"/>
    </location>
</feature>
<dbReference type="SMART" id="SM00220">
    <property type="entry name" value="S_TKc"/>
    <property type="match status" value="1"/>
</dbReference>
<dbReference type="SUPFAM" id="SSF56112">
    <property type="entry name" value="Protein kinase-like (PK-like)"/>
    <property type="match status" value="1"/>
</dbReference>